<name>A0A086PEX4_SPHHM</name>
<dbReference type="Proteomes" id="UP000024284">
    <property type="component" value="Unassembled WGS sequence"/>
</dbReference>
<dbReference type="eggNOG" id="COG2960">
    <property type="taxonomic scope" value="Bacteria"/>
</dbReference>
<protein>
    <recommendedName>
        <fullName evidence="3">DUF1552 domain-containing protein</fullName>
    </recommendedName>
</protein>
<dbReference type="InterPro" id="IPR006311">
    <property type="entry name" value="TAT_signal"/>
</dbReference>
<dbReference type="RefSeq" id="WP_037461723.1">
    <property type="nucleotide sequence ID" value="NZ_BCZD01000001.1"/>
</dbReference>
<keyword evidence="2" id="KW-1185">Reference proteome</keyword>
<dbReference type="AlphaFoldDB" id="A0A086PEX4"/>
<evidence type="ECO:0000313" key="2">
    <source>
        <dbReference type="Proteomes" id="UP000024284"/>
    </source>
</evidence>
<comment type="caution">
    <text evidence="1">The sequence shown here is derived from an EMBL/GenBank/DDBJ whole genome shotgun (WGS) entry which is preliminary data.</text>
</comment>
<sequence length="448" mass="48222">MTNMNRRGFLLRGAFAGATVGVGLPFLDYFLDDNGTAFAAEYGGGRLPVRFGTWFWGCGMIPDRWNPKKQGAGYDLPPELAPIAPVQDKVTILSGFSVSLDGKSNQPHISGNIGLRTGTPVDSWQQIVAPTLDTAIADTVGSGSFFRSLDLSADGNARTSFSYRSGTEMNPSVASPMELYQRVFGVDFHDPNAAEFKPDPRVMARRSVLSAVTDQRRSMMGKLGAADKARVDSYFTAIREVETKLALQLEKPPRAEACVVPQQPADMVPSTDVTERQKAHKLMADLLAMALACNQTKVFNMVFSTATADLRTAGSSTAYHQATHEELVDRTKGYQPTVDAFSTQSMQGWADFVASMAAVKEGDGTLLDNMLVMAHSEVSYAKNHDVNGIPVMLAGRAGGKVKSGIHVASQGDAISRVGLTMQQLMGVPLDGWGTGSMRTNRPVSEILV</sequence>
<evidence type="ECO:0000313" key="1">
    <source>
        <dbReference type="EMBL" id="KFG91942.1"/>
    </source>
</evidence>
<gene>
    <name evidence="1" type="ORF">BV98_000193</name>
</gene>
<dbReference type="EMBL" id="JFZA02000001">
    <property type="protein sequence ID" value="KFG91942.1"/>
    <property type="molecule type" value="Genomic_DNA"/>
</dbReference>
<proteinExistence type="predicted"/>
<accession>A0A086PEX4</accession>
<evidence type="ECO:0008006" key="3">
    <source>
        <dbReference type="Google" id="ProtNLM"/>
    </source>
</evidence>
<dbReference type="PATRIC" id="fig|1219045.3.peg.194"/>
<organism evidence="1 2">
    <name type="scientific">Sphingobium herbicidovorans (strain ATCC 700291 / DSM 11019 / CCUG 56400 / KCTC 2939 / LMG 18315 / NBRC 16415 / MH)</name>
    <name type="common">Sphingomonas herbicidovorans</name>
    <dbReference type="NCBI Taxonomy" id="1219045"/>
    <lineage>
        <taxon>Bacteria</taxon>
        <taxon>Pseudomonadati</taxon>
        <taxon>Pseudomonadota</taxon>
        <taxon>Alphaproteobacteria</taxon>
        <taxon>Sphingomonadales</taxon>
        <taxon>Sphingomonadaceae</taxon>
        <taxon>Sphingobium</taxon>
    </lineage>
</organism>
<dbReference type="InterPro" id="IPR011447">
    <property type="entry name" value="DUF1552"/>
</dbReference>
<dbReference type="STRING" id="76947.GCA_002080435_00827"/>
<dbReference type="PROSITE" id="PS51318">
    <property type="entry name" value="TAT"/>
    <property type="match status" value="1"/>
</dbReference>
<reference evidence="1" key="1">
    <citation type="submission" date="2014-08" db="EMBL/GenBank/DDBJ databases">
        <title>Draft genome sequences of Sphingobium herbicidovorans.</title>
        <authorList>
            <person name="Gan H.M."/>
            <person name="Gan H.Y."/>
            <person name="Savka M.A."/>
        </authorList>
    </citation>
    <scope>NUCLEOTIDE SEQUENCE [LARGE SCALE GENOMIC DNA]</scope>
    <source>
        <strain evidence="1">NBRC 16415</strain>
    </source>
</reference>
<dbReference type="Pfam" id="PF07586">
    <property type="entry name" value="HXXSHH"/>
    <property type="match status" value="1"/>
</dbReference>
<dbReference type="OrthoDB" id="9146593at2"/>